<organism evidence="2 3">
    <name type="scientific">Trypanosoma conorhini</name>
    <dbReference type="NCBI Taxonomy" id="83891"/>
    <lineage>
        <taxon>Eukaryota</taxon>
        <taxon>Discoba</taxon>
        <taxon>Euglenozoa</taxon>
        <taxon>Kinetoplastea</taxon>
        <taxon>Metakinetoplastina</taxon>
        <taxon>Trypanosomatida</taxon>
        <taxon>Trypanosomatidae</taxon>
        <taxon>Trypanosoma</taxon>
    </lineage>
</organism>
<sequence>MFATALSFVWRIKLPPSADVSQVAVDPCTGSFALMGACRWNPMRLRPRGDGARCFAPRAVEAEAFTGNASGGVVPCAVGGPLLRIQTRTEGRRGGGGGVMNAQGRKLRASLDATEHNS</sequence>
<keyword evidence="3" id="KW-1185">Reference proteome</keyword>
<comment type="caution">
    <text evidence="2">The sequence shown here is derived from an EMBL/GenBank/DDBJ whole genome shotgun (WGS) entry which is preliminary data.</text>
</comment>
<feature type="region of interest" description="Disordered" evidence="1">
    <location>
        <begin position="87"/>
        <end position="118"/>
    </location>
</feature>
<dbReference type="GeneID" id="40317814"/>
<gene>
    <name evidence="2" type="ORF">Tco025E_04203</name>
</gene>
<dbReference type="AlphaFoldDB" id="A0A422PNE0"/>
<evidence type="ECO:0000313" key="2">
    <source>
        <dbReference type="EMBL" id="RNF19249.1"/>
    </source>
</evidence>
<evidence type="ECO:0000256" key="1">
    <source>
        <dbReference type="SAM" id="MobiDB-lite"/>
    </source>
</evidence>
<evidence type="ECO:0000313" key="3">
    <source>
        <dbReference type="Proteomes" id="UP000284403"/>
    </source>
</evidence>
<reference evidence="2 3" key="1">
    <citation type="journal article" date="2018" name="BMC Genomics">
        <title>Genomic comparison of Trypanosoma conorhini and Trypanosoma rangeli to Trypanosoma cruzi strains of high and low virulence.</title>
        <authorList>
            <person name="Bradwell K.R."/>
            <person name="Koparde V.N."/>
            <person name="Matveyev A.V."/>
            <person name="Serrano M.G."/>
            <person name="Alves J.M."/>
            <person name="Parikh H."/>
            <person name="Huang B."/>
            <person name="Lee V."/>
            <person name="Espinosa-Alvarez O."/>
            <person name="Ortiz P.A."/>
            <person name="Costa-Martins A.G."/>
            <person name="Teixeira M.M."/>
            <person name="Buck G.A."/>
        </authorList>
    </citation>
    <scope>NUCLEOTIDE SEQUENCE [LARGE SCALE GENOMIC DNA]</scope>
    <source>
        <strain evidence="2 3">025E</strain>
    </source>
</reference>
<dbReference type="RefSeq" id="XP_029228773.1">
    <property type="nucleotide sequence ID" value="XM_029371115.1"/>
</dbReference>
<name>A0A422PNE0_9TRYP</name>
<proteinExistence type="predicted"/>
<dbReference type="EMBL" id="MKKU01000211">
    <property type="protein sequence ID" value="RNF19249.1"/>
    <property type="molecule type" value="Genomic_DNA"/>
</dbReference>
<accession>A0A422PNE0</accession>
<protein>
    <submittedName>
        <fullName evidence="2">Uncharacterized protein</fullName>
    </submittedName>
</protein>
<dbReference type="Proteomes" id="UP000284403">
    <property type="component" value="Unassembled WGS sequence"/>
</dbReference>